<evidence type="ECO:0000256" key="4">
    <source>
        <dbReference type="ARBA" id="ARBA00022989"/>
    </source>
</evidence>
<keyword evidence="5 6" id="KW-0472">Membrane</keyword>
<organism evidence="8 9">
    <name type="scientific">Candidatus Clostridium eludens</name>
    <dbReference type="NCBI Taxonomy" id="3381663"/>
    <lineage>
        <taxon>Bacteria</taxon>
        <taxon>Bacillati</taxon>
        <taxon>Bacillota</taxon>
        <taxon>Clostridia</taxon>
        <taxon>Eubacteriales</taxon>
        <taxon>Clostridiaceae</taxon>
        <taxon>Clostridium</taxon>
    </lineage>
</organism>
<proteinExistence type="inferred from homology"/>
<sequence>MGYNKKNIIKYVVNILLFILIVAILFNHRRHFHCINMGNIKRYIQSYGRFSALVFLLLYMLRPIMFLMPASLMAIIAGNIFNYYVAVLLNMIGCFGSATIAFFLARFLGRSFVDKCLKGKALKFNKNIEKYGFKIMTIMRLCFVFPYDPLSYSAGLTKIKYRDFILGTLVGVFPEIVTYSLMGKHLGNPFSFKFILPIMILFIIAFISVYTYKRSKNTSIYK</sequence>
<dbReference type="RefSeq" id="WP_406792206.1">
    <property type="nucleotide sequence ID" value="NZ_JBJHZX010000014.1"/>
</dbReference>
<feature type="transmembrane region" description="Helical" evidence="6">
    <location>
        <begin position="164"/>
        <end position="182"/>
    </location>
</feature>
<protein>
    <recommendedName>
        <fullName evidence="6">TVP38/TMEM64 family membrane protein</fullName>
    </recommendedName>
</protein>
<evidence type="ECO:0000256" key="1">
    <source>
        <dbReference type="ARBA" id="ARBA00004651"/>
    </source>
</evidence>
<evidence type="ECO:0000256" key="3">
    <source>
        <dbReference type="ARBA" id="ARBA00022692"/>
    </source>
</evidence>
<keyword evidence="2 6" id="KW-1003">Cell membrane</keyword>
<feature type="transmembrane region" description="Helical" evidence="6">
    <location>
        <begin position="83"/>
        <end position="105"/>
    </location>
</feature>
<feature type="transmembrane region" description="Helical" evidence="6">
    <location>
        <begin position="50"/>
        <end position="77"/>
    </location>
</feature>
<dbReference type="InterPro" id="IPR015414">
    <property type="entry name" value="TMEM64"/>
</dbReference>
<dbReference type="PANTHER" id="PTHR12677:SF49">
    <property type="entry name" value="TVP38_TMEM64 FAMILY MEMBRANE PROTEIN"/>
    <property type="match status" value="1"/>
</dbReference>
<accession>A0ABW8SK04</accession>
<reference evidence="8 9" key="1">
    <citation type="submission" date="2024-11" db="EMBL/GenBank/DDBJ databases">
        <authorList>
            <person name="Heng Y.C."/>
            <person name="Lim A.C.H."/>
            <person name="Lee J.K.Y."/>
            <person name="Kittelmann S."/>
        </authorList>
    </citation>
    <scope>NUCLEOTIDE SEQUENCE [LARGE SCALE GENOMIC DNA]</scope>
    <source>
        <strain evidence="8 9">WILCCON 0269</strain>
    </source>
</reference>
<dbReference type="EMBL" id="JBJHZX010000014">
    <property type="protein sequence ID" value="MFL0196091.1"/>
    <property type="molecule type" value="Genomic_DNA"/>
</dbReference>
<evidence type="ECO:0000256" key="2">
    <source>
        <dbReference type="ARBA" id="ARBA00022475"/>
    </source>
</evidence>
<keyword evidence="9" id="KW-1185">Reference proteome</keyword>
<evidence type="ECO:0000313" key="8">
    <source>
        <dbReference type="EMBL" id="MFL0196091.1"/>
    </source>
</evidence>
<feature type="transmembrane region" description="Helical" evidence="6">
    <location>
        <begin position="194"/>
        <end position="212"/>
    </location>
</feature>
<evidence type="ECO:0000256" key="5">
    <source>
        <dbReference type="ARBA" id="ARBA00023136"/>
    </source>
</evidence>
<dbReference type="Pfam" id="PF09335">
    <property type="entry name" value="VTT_dom"/>
    <property type="match status" value="1"/>
</dbReference>
<gene>
    <name evidence="8" type="ORF">ACJDU8_11010</name>
</gene>
<comment type="subcellular location">
    <subcellularLocation>
        <location evidence="1 6">Cell membrane</location>
        <topology evidence="1 6">Multi-pass membrane protein</topology>
    </subcellularLocation>
</comment>
<feature type="transmembrane region" description="Helical" evidence="6">
    <location>
        <begin position="12"/>
        <end position="29"/>
    </location>
</feature>
<keyword evidence="3 6" id="KW-0812">Transmembrane</keyword>
<dbReference type="Proteomes" id="UP001623660">
    <property type="component" value="Unassembled WGS sequence"/>
</dbReference>
<evidence type="ECO:0000259" key="7">
    <source>
        <dbReference type="Pfam" id="PF09335"/>
    </source>
</evidence>
<evidence type="ECO:0000256" key="6">
    <source>
        <dbReference type="RuleBase" id="RU366058"/>
    </source>
</evidence>
<feature type="domain" description="VTT" evidence="7">
    <location>
        <begin position="69"/>
        <end position="184"/>
    </location>
</feature>
<dbReference type="PANTHER" id="PTHR12677">
    <property type="entry name" value="GOLGI APPARATUS MEMBRANE PROTEIN TVP38-RELATED"/>
    <property type="match status" value="1"/>
</dbReference>
<evidence type="ECO:0000313" key="9">
    <source>
        <dbReference type="Proteomes" id="UP001623660"/>
    </source>
</evidence>
<name>A0ABW8SK04_9CLOT</name>
<dbReference type="InterPro" id="IPR032816">
    <property type="entry name" value="VTT_dom"/>
</dbReference>
<comment type="caution">
    <text evidence="8">The sequence shown here is derived from an EMBL/GenBank/DDBJ whole genome shotgun (WGS) entry which is preliminary data.</text>
</comment>
<comment type="similarity">
    <text evidence="6">Belongs to the TVP38/TMEM64 family.</text>
</comment>
<keyword evidence="4 6" id="KW-1133">Transmembrane helix</keyword>